<dbReference type="EMBL" id="FZNS01000021">
    <property type="protein sequence ID" value="SNS05305.1"/>
    <property type="molecule type" value="Genomic_DNA"/>
</dbReference>
<reference evidence="3" key="1">
    <citation type="submission" date="2017-06" db="EMBL/GenBank/DDBJ databases">
        <authorList>
            <person name="Varghese N."/>
            <person name="Submissions S."/>
        </authorList>
    </citation>
    <scope>NUCLEOTIDE SEQUENCE [LARGE SCALE GENOMIC DNA]</scope>
    <source>
        <strain evidence="3">DSM 28041</strain>
    </source>
</reference>
<dbReference type="Proteomes" id="UP000198310">
    <property type="component" value="Unassembled WGS sequence"/>
</dbReference>
<gene>
    <name evidence="2" type="ORF">SAMN06269173_12112</name>
</gene>
<evidence type="ECO:0000313" key="2">
    <source>
        <dbReference type="EMBL" id="SNS05305.1"/>
    </source>
</evidence>
<proteinExistence type="predicted"/>
<protein>
    <submittedName>
        <fullName evidence="2">Uncharacterized protein</fullName>
    </submittedName>
</protein>
<dbReference type="RefSeq" id="WP_089334435.1">
    <property type="nucleotide sequence ID" value="NZ_FZNS01000021.1"/>
</dbReference>
<accession>A0A239BBE1</accession>
<keyword evidence="3" id="KW-1185">Reference proteome</keyword>
<organism evidence="2 3">
    <name type="scientific">Hymenobacter mucosus</name>
    <dbReference type="NCBI Taxonomy" id="1411120"/>
    <lineage>
        <taxon>Bacteria</taxon>
        <taxon>Pseudomonadati</taxon>
        <taxon>Bacteroidota</taxon>
        <taxon>Cytophagia</taxon>
        <taxon>Cytophagales</taxon>
        <taxon>Hymenobacteraceae</taxon>
        <taxon>Hymenobacter</taxon>
    </lineage>
</organism>
<sequence>MKKTPAPTPKQPEISPLDWVGDPEKCPKYVGFPTRNGLPPVLIWSGEGQVPAIGARVHIYMNSFGPAVVKAYFHADGYLGVLCAPEVLPDWFQRQSPGVTLVHIFGRELEPYGPKPTPATAAAPAPDKEHPLAEWAAAIDQAHEANDNKPAINDPGDWIPDYPETANPDDNQDSEDYPEHPQDEQRD</sequence>
<feature type="compositionally biased region" description="Basic and acidic residues" evidence="1">
    <location>
        <begin position="177"/>
        <end position="187"/>
    </location>
</feature>
<name>A0A239BBE1_9BACT</name>
<evidence type="ECO:0000256" key="1">
    <source>
        <dbReference type="SAM" id="MobiDB-lite"/>
    </source>
</evidence>
<feature type="region of interest" description="Disordered" evidence="1">
    <location>
        <begin position="140"/>
        <end position="187"/>
    </location>
</feature>
<evidence type="ECO:0000313" key="3">
    <source>
        <dbReference type="Proteomes" id="UP000198310"/>
    </source>
</evidence>
<dbReference type="AlphaFoldDB" id="A0A239BBE1"/>